<comment type="caution">
    <text evidence="1">The sequence shown here is derived from an EMBL/GenBank/DDBJ whole genome shotgun (WGS) entry which is preliminary data.</text>
</comment>
<evidence type="ECO:0000313" key="2">
    <source>
        <dbReference type="Proteomes" id="UP001187682"/>
    </source>
</evidence>
<dbReference type="EMBL" id="ONZQ02000018">
    <property type="protein sequence ID" value="SPO07109.1"/>
    <property type="molecule type" value="Genomic_DNA"/>
</dbReference>
<organism evidence="1 2">
    <name type="scientific">Cephalotrichum gorgonifer</name>
    <dbReference type="NCBI Taxonomy" id="2041049"/>
    <lineage>
        <taxon>Eukaryota</taxon>
        <taxon>Fungi</taxon>
        <taxon>Dikarya</taxon>
        <taxon>Ascomycota</taxon>
        <taxon>Pezizomycotina</taxon>
        <taxon>Sordariomycetes</taxon>
        <taxon>Hypocreomycetidae</taxon>
        <taxon>Microascales</taxon>
        <taxon>Microascaceae</taxon>
        <taxon>Cephalotrichum</taxon>
    </lineage>
</organism>
<gene>
    <name evidence="1" type="ORF">DNG_09803</name>
</gene>
<accession>A0AAE8SZM6</accession>
<reference evidence="1" key="1">
    <citation type="submission" date="2018-03" db="EMBL/GenBank/DDBJ databases">
        <authorList>
            <person name="Guldener U."/>
        </authorList>
    </citation>
    <scope>NUCLEOTIDE SEQUENCE</scope>
</reference>
<name>A0AAE8SZM6_9PEZI</name>
<keyword evidence="2" id="KW-1185">Reference proteome</keyword>
<protein>
    <submittedName>
        <fullName evidence="1">Uncharacterized protein</fullName>
    </submittedName>
</protein>
<dbReference type="Proteomes" id="UP001187682">
    <property type="component" value="Unassembled WGS sequence"/>
</dbReference>
<sequence length="516" mass="57259">MCYSVHSTYVCTPAAPSDQADPHTAHTTVLCARSTPCASHHWETRTQHWPFHCPNCTGEDFIPRARPVRDVWATVPAEVHTDAVDRYVRDYLGVINAYLAAHTATSSADDFLRWYTALYAETLCREHGEKLFICECHGKGEKTWQYNAALDLRSHVASVAKTGFINIPDVAGPLAGSLGDELKQLVASVSERCPALRINERDHAEGHEDPPEPYIHECIPPHSRLMRSSVFADVESTRRLNVSLCARDFFLRQMQRALAPEPYHVARVSEEGMRLRAQLVRTFSVPVIMDAGLSPHRAGLVLERLASLHLDPTFFQADCPADFDETRALLGEFARCASRNRGEAGNALEGLGAWFTSQIAAVRREHAVELELAVAMRMSFDATVVQMDDKPHPTWQPCPLAGCKRGDFISGGPGSLDPRVSHVQRVMTGCYHILGRACAFRAEGEERVVWRRRPDGTLGESRCEKMVWRCPFCMQVGVGIVPADGPLFALPWAAAVDGTMEKRIAKKQPVGRKAMG</sequence>
<proteinExistence type="predicted"/>
<dbReference type="AlphaFoldDB" id="A0AAE8SZM6"/>
<evidence type="ECO:0000313" key="1">
    <source>
        <dbReference type="EMBL" id="SPO07109.1"/>
    </source>
</evidence>